<protein>
    <submittedName>
        <fullName evidence="2">Uncharacterized protein</fullName>
    </submittedName>
</protein>
<reference evidence="2 3" key="1">
    <citation type="journal article" date="2016" name="Mol. Biol. Evol.">
        <title>Comparative Genomics of Early-Diverging Mushroom-Forming Fungi Provides Insights into the Origins of Lignocellulose Decay Capabilities.</title>
        <authorList>
            <person name="Nagy L.G."/>
            <person name="Riley R."/>
            <person name="Tritt A."/>
            <person name="Adam C."/>
            <person name="Daum C."/>
            <person name="Floudas D."/>
            <person name="Sun H."/>
            <person name="Yadav J.S."/>
            <person name="Pangilinan J."/>
            <person name="Larsson K.H."/>
            <person name="Matsuura K."/>
            <person name="Barry K."/>
            <person name="Labutti K."/>
            <person name="Kuo R."/>
            <person name="Ohm R.A."/>
            <person name="Bhattacharya S.S."/>
            <person name="Shirouzu T."/>
            <person name="Yoshinaga Y."/>
            <person name="Martin F.M."/>
            <person name="Grigoriev I.V."/>
            <person name="Hibbett D.S."/>
        </authorList>
    </citation>
    <scope>NUCLEOTIDE SEQUENCE [LARGE SCALE GENOMIC DNA]</scope>
    <source>
        <strain evidence="2 3">HHB12733</strain>
    </source>
</reference>
<evidence type="ECO:0000256" key="1">
    <source>
        <dbReference type="SAM" id="MobiDB-lite"/>
    </source>
</evidence>
<dbReference type="Proteomes" id="UP000076842">
    <property type="component" value="Unassembled WGS sequence"/>
</dbReference>
<dbReference type="OrthoDB" id="10512517at2759"/>
<dbReference type="InParanoid" id="A0A165C1Y0"/>
<feature type="region of interest" description="Disordered" evidence="1">
    <location>
        <begin position="749"/>
        <end position="893"/>
    </location>
</feature>
<dbReference type="EMBL" id="KV424228">
    <property type="protein sequence ID" value="KZT50125.1"/>
    <property type="molecule type" value="Genomic_DNA"/>
</dbReference>
<proteinExistence type="predicted"/>
<evidence type="ECO:0000313" key="2">
    <source>
        <dbReference type="EMBL" id="KZT50125.1"/>
    </source>
</evidence>
<keyword evidence="3" id="KW-1185">Reference proteome</keyword>
<feature type="compositionally biased region" description="Acidic residues" evidence="1">
    <location>
        <begin position="812"/>
        <end position="824"/>
    </location>
</feature>
<organism evidence="2 3">
    <name type="scientific">Calocera cornea HHB12733</name>
    <dbReference type="NCBI Taxonomy" id="1353952"/>
    <lineage>
        <taxon>Eukaryota</taxon>
        <taxon>Fungi</taxon>
        <taxon>Dikarya</taxon>
        <taxon>Basidiomycota</taxon>
        <taxon>Agaricomycotina</taxon>
        <taxon>Dacrymycetes</taxon>
        <taxon>Dacrymycetales</taxon>
        <taxon>Dacrymycetaceae</taxon>
        <taxon>Calocera</taxon>
    </lineage>
</organism>
<gene>
    <name evidence="2" type="ORF">CALCODRAFT_513482</name>
</gene>
<sequence length="893" mass="100877">MAPRAKKNIIIEEEVDPDSTASRNAKYDIDLSMSAERMHQLDYDEAIRKKYQIGEGMFVCDPSQPWDYMAEQFREVTDVNTVKMHESYDQNGRHHMTDPMSIFSDPGNITNLEEVKNNTDPSKNLDKPVILRFKSPEDTMIVQGHHRLDTTFSYEIIKKKGTLEKDALWRAIVYDKKILEDRKTDKAVAWFVDRLSNNIASFTVDPTVAIQWGNAMRELRSEAVYGKDERAMAIKRQLKGKDISRAFANRDYREVMTEAFECNPSWTQGATEYSVYNMFDSVNREVGMVQLRRFSMLLKDEDLYTLQLKPDAKHPHSVTHVVRGYRCRGLTDAMGVGAALYFWLQGKGSKPQRPEGGALVHNCTALSTKAECIIDQVRREFTKTTTEAYAHPAECYALKEPFLEKLKAKLEAIEWFVPIIPSTADKELDRWAKHQEIFNLGGCFSSAVQILNGPGSGRKHGGPTRAEGWLRNLSYAAVGLKAELDEWMDAAEKFISVLNPNLEDINYIQRTIDKIHKDLRVPKALTAKQMAQINLAEKYPKSDHAKVPQFLWDFCRGKGGKANPPKSSLPRDAPILQKIGAQTFAMLEYEPRQLAVVADQLANPMLTQLHYLRSWVPTFLRNVTCYNLFVDITGLFQPTWTICLLDPVEDWDDAKEYFVAEVDETLGDDEAPADGFVTKDGLDKASFKRLQEYRNTMLDGLDPLLESVKSADYRERLEKKILKSTHRTLVAIVRWDERKAAAAAKKAAKKAEKKNQAKSASVVHSLKSLSIEPDKQAQDVPMDEDDDEGDDVNKDDTEDEEDDEEMKRLEAEDLAALDQEEEELDAAHDGEAAGTETGPSGSRQQPHRAARDKSTGNSPTKRGRTEPVTEPPAKKPRATSNATASGSKAPWEG</sequence>
<feature type="compositionally biased region" description="Acidic residues" evidence="1">
    <location>
        <begin position="781"/>
        <end position="790"/>
    </location>
</feature>
<dbReference type="AlphaFoldDB" id="A0A165C1Y0"/>
<name>A0A165C1Y0_9BASI</name>
<evidence type="ECO:0000313" key="3">
    <source>
        <dbReference type="Proteomes" id="UP000076842"/>
    </source>
</evidence>
<accession>A0A165C1Y0</accession>